<protein>
    <recommendedName>
        <fullName evidence="3">Metal-independent alpha-mannosidase</fullName>
    </recommendedName>
</protein>
<dbReference type="Proteomes" id="UP000321197">
    <property type="component" value="Unassembled WGS sequence"/>
</dbReference>
<dbReference type="GO" id="GO:0005975">
    <property type="term" value="P:carbohydrate metabolic process"/>
    <property type="evidence" value="ECO:0007669"/>
    <property type="project" value="InterPro"/>
</dbReference>
<dbReference type="Pfam" id="PF06824">
    <property type="entry name" value="Glyco_hydro_125"/>
    <property type="match status" value="1"/>
</dbReference>
<organism evidence="1 2">
    <name type="scientific">Meiothermus hypogaeus NBRC 106114</name>
    <dbReference type="NCBI Taxonomy" id="1227553"/>
    <lineage>
        <taxon>Bacteria</taxon>
        <taxon>Thermotogati</taxon>
        <taxon>Deinococcota</taxon>
        <taxon>Deinococci</taxon>
        <taxon>Thermales</taxon>
        <taxon>Thermaceae</taxon>
        <taxon>Meiothermus</taxon>
    </lineage>
</organism>
<reference evidence="1 2" key="1">
    <citation type="submission" date="2019-07" db="EMBL/GenBank/DDBJ databases">
        <title>Whole genome shotgun sequence of Meiothermus hypogaeus NBRC 106114.</title>
        <authorList>
            <person name="Hosoyama A."/>
            <person name="Uohara A."/>
            <person name="Ohji S."/>
            <person name="Ichikawa N."/>
        </authorList>
    </citation>
    <scope>NUCLEOTIDE SEQUENCE [LARGE SCALE GENOMIC DNA]</scope>
    <source>
        <strain evidence="1 2">NBRC 106114</strain>
    </source>
</reference>
<proteinExistence type="predicted"/>
<dbReference type="SUPFAM" id="SSF48208">
    <property type="entry name" value="Six-hairpin glycosidases"/>
    <property type="match status" value="1"/>
</dbReference>
<evidence type="ECO:0000313" key="2">
    <source>
        <dbReference type="Proteomes" id="UP000321197"/>
    </source>
</evidence>
<dbReference type="RefSeq" id="WP_119339656.1">
    <property type="nucleotide sequence ID" value="NZ_BJXL01000003.1"/>
</dbReference>
<dbReference type="SMART" id="SM01149">
    <property type="entry name" value="DUF1237"/>
    <property type="match status" value="1"/>
</dbReference>
<dbReference type="InterPro" id="IPR008313">
    <property type="entry name" value="GH125"/>
</dbReference>
<gene>
    <name evidence="1" type="ORF">MHY01S_02140</name>
</gene>
<evidence type="ECO:0008006" key="3">
    <source>
        <dbReference type="Google" id="ProtNLM"/>
    </source>
</evidence>
<dbReference type="Gene3D" id="1.50.10.10">
    <property type="match status" value="1"/>
</dbReference>
<accession>A0A511QXE4</accession>
<dbReference type="AlphaFoldDB" id="A0A511QXE4"/>
<comment type="caution">
    <text evidence="1">The sequence shown here is derived from an EMBL/GenBank/DDBJ whole genome shotgun (WGS) entry which is preliminary data.</text>
</comment>
<dbReference type="InterPro" id="IPR012341">
    <property type="entry name" value="6hp_glycosidase-like_sf"/>
</dbReference>
<evidence type="ECO:0000313" key="1">
    <source>
        <dbReference type="EMBL" id="GEM82048.1"/>
    </source>
</evidence>
<dbReference type="InterPro" id="IPR008928">
    <property type="entry name" value="6-hairpin_glycosidase_sf"/>
</dbReference>
<sequence length="571" mass="63814">MELMTPAPILESPPAHLPTGNLDIHVEASPNAPSITRIGVASLALNGLLDWVGEPLLEVSGKGWKLSRTADWIPVWENEHLTATLLAPFGERGLALRLEPRSPGRLQVAGNLEYLGLRRFREEKLDTTFRVSHDAWTGSYVLEARSERTLLALGLQADTTPSRADWGPQFVLEWASGPVTLYLGLAPEADGARTTALHLRRVGWETLQRKTLHKLALLSTNYTGPLYEVYRRHLIFSYFYAQANTLEGEPVLLTSRSPHYYVSGAYWARDGLLWFFPALLKADRKRAKEVLKAVFRRFARWPGEHAQYLSGPPLYPGFELDQAAAYPLALARYLEATGPNPELVAELREPLEWVFERVAQEKHPSLSLYRTFLSPTDDPVPEPYLTYDNALWAVALERLSPYWREPEMLKHEARALRETLYRQAERNGRFVFSFEPGGRYTFSDEPAGSLLLLPHLGFCNRQDPIWQATALWILGDDNPHHYKGRFPGEGSAHFPFPSGFGLANRILSGLMRPAGDALMVLEQAPLDAGYACESFDPQTGVGRTGAGFAALAGFITYALSASKTRGMPPQP</sequence>
<dbReference type="OrthoDB" id="181472at2"/>
<name>A0A511QXE4_9DEIN</name>
<dbReference type="EMBL" id="BJXL01000003">
    <property type="protein sequence ID" value="GEM82048.1"/>
    <property type="molecule type" value="Genomic_DNA"/>
</dbReference>